<proteinExistence type="predicted"/>
<evidence type="ECO:0000313" key="2">
    <source>
        <dbReference type="EMBL" id="KAF2405408.1"/>
    </source>
</evidence>
<feature type="region of interest" description="Disordered" evidence="1">
    <location>
        <begin position="1"/>
        <end position="22"/>
    </location>
</feature>
<dbReference type="EMBL" id="ML996687">
    <property type="protein sequence ID" value="KAF2405408.1"/>
    <property type="molecule type" value="Genomic_DNA"/>
</dbReference>
<gene>
    <name evidence="2" type="ORF">EJ06DRAFT_540684</name>
</gene>
<dbReference type="Proteomes" id="UP000799640">
    <property type="component" value="Unassembled WGS sequence"/>
</dbReference>
<evidence type="ECO:0000313" key="3">
    <source>
        <dbReference type="Proteomes" id="UP000799640"/>
    </source>
</evidence>
<protein>
    <submittedName>
        <fullName evidence="2">Uncharacterized protein</fullName>
    </submittedName>
</protein>
<name>A0A6G1IAT1_9PEZI</name>
<keyword evidence="3" id="KW-1185">Reference proteome</keyword>
<reference evidence="2" key="1">
    <citation type="journal article" date="2020" name="Stud. Mycol.">
        <title>101 Dothideomycetes genomes: a test case for predicting lifestyles and emergence of pathogens.</title>
        <authorList>
            <person name="Haridas S."/>
            <person name="Albert R."/>
            <person name="Binder M."/>
            <person name="Bloem J."/>
            <person name="Labutti K."/>
            <person name="Salamov A."/>
            <person name="Andreopoulos B."/>
            <person name="Baker S."/>
            <person name="Barry K."/>
            <person name="Bills G."/>
            <person name="Bluhm B."/>
            <person name="Cannon C."/>
            <person name="Castanera R."/>
            <person name="Culley D."/>
            <person name="Daum C."/>
            <person name="Ezra D."/>
            <person name="Gonzalez J."/>
            <person name="Henrissat B."/>
            <person name="Kuo A."/>
            <person name="Liang C."/>
            <person name="Lipzen A."/>
            <person name="Lutzoni F."/>
            <person name="Magnuson J."/>
            <person name="Mondo S."/>
            <person name="Nolan M."/>
            <person name="Ohm R."/>
            <person name="Pangilinan J."/>
            <person name="Park H.-J."/>
            <person name="Ramirez L."/>
            <person name="Alfaro M."/>
            <person name="Sun H."/>
            <person name="Tritt A."/>
            <person name="Yoshinaga Y."/>
            <person name="Zwiers L.-H."/>
            <person name="Turgeon B."/>
            <person name="Goodwin S."/>
            <person name="Spatafora J."/>
            <person name="Crous P."/>
            <person name="Grigoriev I."/>
        </authorList>
    </citation>
    <scope>NUCLEOTIDE SEQUENCE</scope>
    <source>
        <strain evidence="2">CBS 262.69</strain>
    </source>
</reference>
<sequence>SPHHTSIPNISPCAAPQRTKESSFAPRLITPVPHPDVSLAFALTGLQDTLLTLSVHNARIKSPPHPTQPLSLLSLTHLTRLHQRLQLHCASRSTQKQPPSGKASRLCSLPPPIPKRRPLRLSRLFAESGACRSRFGAYLLALSAAHPSPPPPLSYFSDKGASFAFPPKLRGFVSFYTAFPPSSSLELCVGIRGVELSCLSFLTRLSLARSRRHHHHLSTTTTTTTTTAL</sequence>
<evidence type="ECO:0000256" key="1">
    <source>
        <dbReference type="SAM" id="MobiDB-lite"/>
    </source>
</evidence>
<accession>A0A6G1IAT1</accession>
<dbReference type="AlphaFoldDB" id="A0A6G1IAT1"/>
<organism evidence="2 3">
    <name type="scientific">Trichodelitschia bisporula</name>
    <dbReference type="NCBI Taxonomy" id="703511"/>
    <lineage>
        <taxon>Eukaryota</taxon>
        <taxon>Fungi</taxon>
        <taxon>Dikarya</taxon>
        <taxon>Ascomycota</taxon>
        <taxon>Pezizomycotina</taxon>
        <taxon>Dothideomycetes</taxon>
        <taxon>Dothideomycetes incertae sedis</taxon>
        <taxon>Phaeotrichales</taxon>
        <taxon>Phaeotrichaceae</taxon>
        <taxon>Trichodelitschia</taxon>
    </lineage>
</organism>
<feature type="non-terminal residue" evidence="2">
    <location>
        <position position="1"/>
    </location>
</feature>